<proteinExistence type="predicted"/>
<reference evidence="1 2" key="1">
    <citation type="submission" date="2016-10" db="EMBL/GenBank/DDBJ databases">
        <authorList>
            <person name="de Groot N.N."/>
        </authorList>
    </citation>
    <scope>NUCLEOTIDE SEQUENCE [LARGE SCALE GENOMIC DNA]</scope>
    <source>
        <strain evidence="1 2">DSM 3756</strain>
    </source>
</reference>
<gene>
    <name evidence="1" type="ORF">SAMN05443574_1483</name>
</gene>
<sequence length="341" mass="37672">MSIIPSGAKMGSTNLACRHCDTALDLLEMRAVNASNLTPDGLFQCPYCSSWYYPEIGLLHSLYGDGQVEKEYFGTPLSLGGTQKRDLNHVKAGEHRPIKMHSLEPGYEYDSIYLLGGHRDGVDEDNWLSFDLVGAQNRAMLGDSVLISLLRTDATEITINATLRENRASKSPIGFGDTLEVVYAATTQLGGVTNPPWIDLLQEAQEAIRQGNTLAALPVLRSAVDNCLIRQMFVYQLWDGHEQESARQSIEDLEDKYDPNRITIAKHGLEQATGTRLTDGPYDTLWADFSQVVEERDAIIHSETASQLAHPDQSTAIDFFNTTVSLLVAAYDLFGFHNSSA</sequence>
<dbReference type="RefSeq" id="WP_049919765.1">
    <property type="nucleotide sequence ID" value="NZ_FNOF01000048.1"/>
</dbReference>
<evidence type="ECO:0000313" key="2">
    <source>
        <dbReference type="Proteomes" id="UP000182573"/>
    </source>
</evidence>
<accession>A0A1H3BEM5</accession>
<dbReference type="EMBL" id="FNOF01000048">
    <property type="protein sequence ID" value="SDX40158.1"/>
    <property type="molecule type" value="Genomic_DNA"/>
</dbReference>
<evidence type="ECO:0000313" key="1">
    <source>
        <dbReference type="EMBL" id="SDX40158.1"/>
    </source>
</evidence>
<name>A0A1H3BEM5_HALVA</name>
<protein>
    <submittedName>
        <fullName evidence="1">Uncharacterized protein</fullName>
    </submittedName>
</protein>
<organism evidence="1 2">
    <name type="scientific">Haloarcula vallismortis</name>
    <name type="common">Halobacterium vallismortis</name>
    <dbReference type="NCBI Taxonomy" id="28442"/>
    <lineage>
        <taxon>Archaea</taxon>
        <taxon>Methanobacteriati</taxon>
        <taxon>Methanobacteriota</taxon>
        <taxon>Stenosarchaea group</taxon>
        <taxon>Halobacteria</taxon>
        <taxon>Halobacteriales</taxon>
        <taxon>Haloarculaceae</taxon>
        <taxon>Haloarcula</taxon>
    </lineage>
</organism>
<dbReference type="Proteomes" id="UP000182573">
    <property type="component" value="Unassembled WGS sequence"/>
</dbReference>
<dbReference type="AlphaFoldDB" id="A0A1H3BEM5"/>